<dbReference type="PANTHER" id="PTHR30273">
    <property type="entry name" value="PERIPLASMIC SIGNAL SENSOR AND SIGMA FACTOR ACTIVATOR FECR-RELATED"/>
    <property type="match status" value="1"/>
</dbReference>
<dbReference type="InterPro" id="IPR012373">
    <property type="entry name" value="Ferrdict_sens_TM"/>
</dbReference>
<dbReference type="PIRSF" id="PIRSF018266">
    <property type="entry name" value="FecR"/>
    <property type="match status" value="1"/>
</dbReference>
<organism evidence="4 5">
    <name type="scientific">Sphingomonas panacis</name>
    <dbReference type="NCBI Taxonomy" id="1560345"/>
    <lineage>
        <taxon>Bacteria</taxon>
        <taxon>Pseudomonadati</taxon>
        <taxon>Pseudomonadota</taxon>
        <taxon>Alphaproteobacteria</taxon>
        <taxon>Sphingomonadales</taxon>
        <taxon>Sphingomonadaceae</taxon>
        <taxon>Sphingomonas</taxon>
    </lineage>
</organism>
<gene>
    <name evidence="4" type="ORF">AWL63_18500</name>
</gene>
<evidence type="ECO:0000313" key="4">
    <source>
        <dbReference type="EMBL" id="AOH85633.1"/>
    </source>
</evidence>
<protein>
    <recommendedName>
        <fullName evidence="6">FecR protein domain-containing protein</fullName>
    </recommendedName>
</protein>
<dbReference type="PANTHER" id="PTHR30273:SF2">
    <property type="entry name" value="PROTEIN FECR"/>
    <property type="match status" value="1"/>
</dbReference>
<feature type="compositionally biased region" description="Basic and acidic residues" evidence="1">
    <location>
        <begin position="72"/>
        <end position="82"/>
    </location>
</feature>
<evidence type="ECO:0008006" key="6">
    <source>
        <dbReference type="Google" id="ProtNLM"/>
    </source>
</evidence>
<dbReference type="Pfam" id="PF16220">
    <property type="entry name" value="DUF4880"/>
    <property type="match status" value="1"/>
</dbReference>
<dbReference type="Gene3D" id="2.60.120.1440">
    <property type="match status" value="1"/>
</dbReference>
<feature type="domain" description="FecR protein" evidence="2">
    <location>
        <begin position="133"/>
        <end position="223"/>
    </location>
</feature>
<evidence type="ECO:0000259" key="2">
    <source>
        <dbReference type="Pfam" id="PF04773"/>
    </source>
</evidence>
<dbReference type="GO" id="GO:0016989">
    <property type="term" value="F:sigma factor antagonist activity"/>
    <property type="evidence" value="ECO:0007669"/>
    <property type="project" value="TreeGrafter"/>
</dbReference>
<reference evidence="4 5" key="1">
    <citation type="submission" date="2016-01" db="EMBL/GenBank/DDBJ databases">
        <title>Complete genome and mega plasmid sequence of Sphingomonas panacis DCY99 elicits systemic resistance in rice to Xanthomonas oryzae.</title>
        <authorList>
            <person name="Kim Y.J."/>
            <person name="Yang D.C."/>
            <person name="Sing P."/>
        </authorList>
    </citation>
    <scope>NUCLEOTIDE SEQUENCE [LARGE SCALE GENOMIC DNA]</scope>
    <source>
        <strain evidence="4 5">DCY99</strain>
    </source>
</reference>
<sequence>MTAGKDEIPQGGQLRDEAANWFAIMRGPEADDRRAEFEAWLARGALHRTAYNRIAETFSLGKGLKQPSEDGDAVRESDRDPPSKGGRRLAARGLAVALIAGAAVLGSHFLRPVPSEQQVSDVQAGARPSPGQLATRIGEIKSFPLADGSTVTLDSDSLVLVSISGIRRDLHLTRGRARFTVAHDARPFVVAVVGGTVTARGTVFDVAVDREDRVTVRLLRGSVDVEIRQKSANAASQSDIQRMTVGEVVTFGAAAPVKQQQSPLKSADWPEGVTDLDRVRLADLIAEANRYATKPLMFEAAELGERRLSGTFRLRDTRKLAENIGDLLGLALIDRADAFVLAKTCPTPTRENCRPPS</sequence>
<dbReference type="STRING" id="1560345.AWL63_18500"/>
<dbReference type="AlphaFoldDB" id="A0A1B3ZDW0"/>
<dbReference type="Pfam" id="PF04773">
    <property type="entry name" value="FecR"/>
    <property type="match status" value="1"/>
</dbReference>
<name>A0A1B3ZDW0_9SPHN</name>
<proteinExistence type="predicted"/>
<evidence type="ECO:0000313" key="5">
    <source>
        <dbReference type="Proteomes" id="UP000094256"/>
    </source>
</evidence>
<accession>A0A1B3ZDW0</accession>
<dbReference type="EMBL" id="CP014168">
    <property type="protein sequence ID" value="AOH85633.1"/>
    <property type="molecule type" value="Genomic_DNA"/>
</dbReference>
<dbReference type="RefSeq" id="WP_069206167.1">
    <property type="nucleotide sequence ID" value="NZ_CP014168.1"/>
</dbReference>
<evidence type="ECO:0000259" key="3">
    <source>
        <dbReference type="Pfam" id="PF16220"/>
    </source>
</evidence>
<keyword evidence="5" id="KW-1185">Reference proteome</keyword>
<dbReference type="InterPro" id="IPR032623">
    <property type="entry name" value="FecR_N"/>
</dbReference>
<dbReference type="OrthoDB" id="7492241at2"/>
<feature type="domain" description="FecR N-terminal" evidence="3">
    <location>
        <begin position="16"/>
        <end position="55"/>
    </location>
</feature>
<dbReference type="InterPro" id="IPR006860">
    <property type="entry name" value="FecR"/>
</dbReference>
<evidence type="ECO:0000256" key="1">
    <source>
        <dbReference type="SAM" id="MobiDB-lite"/>
    </source>
</evidence>
<feature type="region of interest" description="Disordered" evidence="1">
    <location>
        <begin position="62"/>
        <end position="87"/>
    </location>
</feature>
<dbReference type="KEGG" id="span:AWL63_18500"/>
<dbReference type="Proteomes" id="UP000094256">
    <property type="component" value="Chromosome"/>
</dbReference>